<keyword evidence="3" id="KW-0010">Activator</keyword>
<dbReference type="EMBL" id="CP051428">
    <property type="protein sequence ID" value="QJC53865.1"/>
    <property type="molecule type" value="Genomic_DNA"/>
</dbReference>
<dbReference type="PROSITE" id="PS01124">
    <property type="entry name" value="HTH_ARAC_FAMILY_2"/>
    <property type="match status" value="1"/>
</dbReference>
<evidence type="ECO:0000256" key="4">
    <source>
        <dbReference type="ARBA" id="ARBA00023163"/>
    </source>
</evidence>
<dbReference type="SUPFAM" id="SSF51215">
    <property type="entry name" value="Regulatory protein AraC"/>
    <property type="match status" value="1"/>
</dbReference>
<dbReference type="InterPro" id="IPR037923">
    <property type="entry name" value="HTH-like"/>
</dbReference>
<keyword evidence="2" id="KW-0238">DNA-binding</keyword>
<dbReference type="InterPro" id="IPR018062">
    <property type="entry name" value="HTH_AraC-typ_CS"/>
</dbReference>
<organism evidence="6 7">
    <name type="scientific">Paenibacillus albicereus</name>
    <dbReference type="NCBI Taxonomy" id="2726185"/>
    <lineage>
        <taxon>Bacteria</taxon>
        <taxon>Bacillati</taxon>
        <taxon>Bacillota</taxon>
        <taxon>Bacilli</taxon>
        <taxon>Bacillales</taxon>
        <taxon>Paenibacillaceae</taxon>
        <taxon>Paenibacillus</taxon>
    </lineage>
</organism>
<sequence>MSWYNGPLPAPGSPAVKPLTPADAPEVSIILCDHSRHEQPFQQSMRGGLECYLFRLQTEGQASVLLDGRMESVLPGELLLFRPGEAYEIDIMPSAYDGRHGASADYYFMATGAWLDRWWKQEGRPRRARIADDGKIQAIWHQLALESRRLDGGSPEILSALLQALCLLLERAIHEAPAKGGPGALLAMKLKHFVEAHATRAFTLDEAAASAGISKTRAVHLFKQETGGSIMQYAQQVRLALALRLMAGSQLTLEQIADESGFGSYTYFHRVFRERYGVPPGAYRRRE</sequence>
<gene>
    <name evidence="6" type="ORF">HGI30_21615</name>
</gene>
<dbReference type="GO" id="GO:0043565">
    <property type="term" value="F:sequence-specific DNA binding"/>
    <property type="evidence" value="ECO:0007669"/>
    <property type="project" value="InterPro"/>
</dbReference>
<keyword evidence="7" id="KW-1185">Reference proteome</keyword>
<dbReference type="KEGG" id="palr:HGI30_21615"/>
<name>A0A6H2H2K0_9BACL</name>
<evidence type="ECO:0000256" key="1">
    <source>
        <dbReference type="ARBA" id="ARBA00023015"/>
    </source>
</evidence>
<proteinExistence type="predicted"/>
<evidence type="ECO:0000313" key="6">
    <source>
        <dbReference type="EMBL" id="QJC53865.1"/>
    </source>
</evidence>
<dbReference type="AlphaFoldDB" id="A0A6H2H2K0"/>
<dbReference type="InterPro" id="IPR009057">
    <property type="entry name" value="Homeodomain-like_sf"/>
</dbReference>
<dbReference type="PRINTS" id="PR00032">
    <property type="entry name" value="HTHARAC"/>
</dbReference>
<feature type="domain" description="HTH araC/xylS-type" evidence="5">
    <location>
        <begin position="188"/>
        <end position="286"/>
    </location>
</feature>
<dbReference type="InterPro" id="IPR020449">
    <property type="entry name" value="Tscrpt_reg_AraC-type_HTH"/>
</dbReference>
<keyword evidence="1" id="KW-0805">Transcription regulation</keyword>
<dbReference type="RefSeq" id="WP_168909394.1">
    <property type="nucleotide sequence ID" value="NZ_CP051428.1"/>
</dbReference>
<protein>
    <submittedName>
        <fullName evidence="6">Helix-turn-helix transcriptional regulator</fullName>
    </submittedName>
</protein>
<reference evidence="6 7" key="1">
    <citation type="submission" date="2020-04" db="EMBL/GenBank/DDBJ databases">
        <title>Novel Paenibacillus strain UniB2 isolated from commercial digestive syrup.</title>
        <authorList>
            <person name="Thorat V."/>
            <person name="Kirdat K."/>
            <person name="Tiwarekar B."/>
            <person name="Yadav A."/>
        </authorList>
    </citation>
    <scope>NUCLEOTIDE SEQUENCE [LARGE SCALE GENOMIC DNA]</scope>
    <source>
        <strain evidence="6 7">UniB2</strain>
    </source>
</reference>
<dbReference type="SMART" id="SM00342">
    <property type="entry name" value="HTH_ARAC"/>
    <property type="match status" value="1"/>
</dbReference>
<evidence type="ECO:0000259" key="5">
    <source>
        <dbReference type="PROSITE" id="PS01124"/>
    </source>
</evidence>
<dbReference type="SUPFAM" id="SSF46689">
    <property type="entry name" value="Homeodomain-like"/>
    <property type="match status" value="1"/>
</dbReference>
<dbReference type="InterPro" id="IPR018060">
    <property type="entry name" value="HTH_AraC"/>
</dbReference>
<dbReference type="Pfam" id="PF12833">
    <property type="entry name" value="HTH_18"/>
    <property type="match status" value="1"/>
</dbReference>
<dbReference type="GO" id="GO:0003700">
    <property type="term" value="F:DNA-binding transcription factor activity"/>
    <property type="evidence" value="ECO:0007669"/>
    <property type="project" value="InterPro"/>
</dbReference>
<dbReference type="PROSITE" id="PS00041">
    <property type="entry name" value="HTH_ARAC_FAMILY_1"/>
    <property type="match status" value="1"/>
</dbReference>
<dbReference type="Proteomes" id="UP000502136">
    <property type="component" value="Chromosome"/>
</dbReference>
<accession>A0A6H2H2K0</accession>
<dbReference type="InterPro" id="IPR050204">
    <property type="entry name" value="AraC_XylS_family_regulators"/>
</dbReference>
<evidence type="ECO:0000313" key="7">
    <source>
        <dbReference type="Proteomes" id="UP000502136"/>
    </source>
</evidence>
<dbReference type="Gene3D" id="1.10.10.60">
    <property type="entry name" value="Homeodomain-like"/>
    <property type="match status" value="1"/>
</dbReference>
<evidence type="ECO:0000256" key="3">
    <source>
        <dbReference type="ARBA" id="ARBA00023159"/>
    </source>
</evidence>
<dbReference type="PANTHER" id="PTHR46796:SF6">
    <property type="entry name" value="ARAC SUBFAMILY"/>
    <property type="match status" value="1"/>
</dbReference>
<keyword evidence="4" id="KW-0804">Transcription</keyword>
<dbReference type="PANTHER" id="PTHR46796">
    <property type="entry name" value="HTH-TYPE TRANSCRIPTIONAL ACTIVATOR RHAS-RELATED"/>
    <property type="match status" value="1"/>
</dbReference>
<evidence type="ECO:0000256" key="2">
    <source>
        <dbReference type="ARBA" id="ARBA00023125"/>
    </source>
</evidence>